<reference evidence="7" key="1">
    <citation type="submission" date="2016-10" db="EMBL/GenBank/DDBJ databases">
        <authorList>
            <person name="Varghese N."/>
            <person name="Submissions S."/>
        </authorList>
    </citation>
    <scope>NUCLEOTIDE SEQUENCE [LARGE SCALE GENOMIC DNA]</scope>
    <source>
        <strain evidence="7">CL127</strain>
    </source>
</reference>
<organism evidence="6 7">
    <name type="scientific">Microbacterium azadirachtae</name>
    <dbReference type="NCBI Taxonomy" id="582680"/>
    <lineage>
        <taxon>Bacteria</taxon>
        <taxon>Bacillati</taxon>
        <taxon>Actinomycetota</taxon>
        <taxon>Actinomycetes</taxon>
        <taxon>Micrococcales</taxon>
        <taxon>Microbacteriaceae</taxon>
        <taxon>Microbacterium</taxon>
    </lineage>
</organism>
<accession>A0A1I6HXB4</accession>
<dbReference type="GO" id="GO:0003700">
    <property type="term" value="F:DNA-binding transcription factor activity"/>
    <property type="evidence" value="ECO:0007669"/>
    <property type="project" value="TreeGrafter"/>
</dbReference>
<evidence type="ECO:0000256" key="3">
    <source>
        <dbReference type="ARBA" id="ARBA00023163"/>
    </source>
</evidence>
<dbReference type="EMBL" id="FOYR01000002">
    <property type="protein sequence ID" value="SFR59112.1"/>
    <property type="molecule type" value="Genomic_DNA"/>
</dbReference>
<dbReference type="SUPFAM" id="SSF46689">
    <property type="entry name" value="Homeodomain-like"/>
    <property type="match status" value="1"/>
</dbReference>
<evidence type="ECO:0000256" key="2">
    <source>
        <dbReference type="ARBA" id="ARBA00023125"/>
    </source>
</evidence>
<feature type="DNA-binding region" description="H-T-H motif" evidence="4">
    <location>
        <begin position="40"/>
        <end position="59"/>
    </location>
</feature>
<dbReference type="RefSeq" id="WP_091738907.1">
    <property type="nucleotide sequence ID" value="NZ_FOYR01000002.1"/>
</dbReference>
<evidence type="ECO:0000313" key="6">
    <source>
        <dbReference type="EMBL" id="SFR59112.1"/>
    </source>
</evidence>
<dbReference type="Proteomes" id="UP000198877">
    <property type="component" value="Unassembled WGS sequence"/>
</dbReference>
<dbReference type="Pfam" id="PF00440">
    <property type="entry name" value="TetR_N"/>
    <property type="match status" value="1"/>
</dbReference>
<dbReference type="AlphaFoldDB" id="A0A1I6HXB4"/>
<evidence type="ECO:0000256" key="4">
    <source>
        <dbReference type="PROSITE-ProRule" id="PRU00335"/>
    </source>
</evidence>
<dbReference type="PROSITE" id="PS50977">
    <property type="entry name" value="HTH_TETR_2"/>
    <property type="match status" value="1"/>
</dbReference>
<name>A0A1I6HXB4_9MICO</name>
<dbReference type="PANTHER" id="PTHR30055:SF234">
    <property type="entry name" value="HTH-TYPE TRANSCRIPTIONAL REGULATOR BETI"/>
    <property type="match status" value="1"/>
</dbReference>
<evidence type="ECO:0000259" key="5">
    <source>
        <dbReference type="PROSITE" id="PS50977"/>
    </source>
</evidence>
<gene>
    <name evidence="6" type="ORF">SAMN04488591_2242</name>
</gene>
<dbReference type="Gene3D" id="1.10.357.10">
    <property type="entry name" value="Tetracycline Repressor, domain 2"/>
    <property type="match status" value="1"/>
</dbReference>
<keyword evidence="2 4" id="KW-0238">DNA-binding</keyword>
<dbReference type="PANTHER" id="PTHR30055">
    <property type="entry name" value="HTH-TYPE TRANSCRIPTIONAL REGULATOR RUTR"/>
    <property type="match status" value="1"/>
</dbReference>
<proteinExistence type="predicted"/>
<feature type="domain" description="HTH tetR-type" evidence="5">
    <location>
        <begin position="17"/>
        <end position="77"/>
    </location>
</feature>
<keyword evidence="3" id="KW-0804">Transcription</keyword>
<evidence type="ECO:0000313" key="7">
    <source>
        <dbReference type="Proteomes" id="UP000198877"/>
    </source>
</evidence>
<dbReference type="InterPro" id="IPR001647">
    <property type="entry name" value="HTH_TetR"/>
</dbReference>
<sequence>MTPPDTAPVGRRERNKQQKLDRITAAADDLFRRYGVDDVTTQQIADAADIGAGTLFLYARSKAELLLLVQNTHYAEAIESGLRAAATARSPIEAIMALVEPVVECNRRQIDNGRTYLRELIFGDPEEPHHAVGLQLIQRVDAAYVEILQRDGRFTASDAATLARTISAAMFVCLASPLHLNSTNAQVCDDIREQTRVLIRA</sequence>
<dbReference type="InterPro" id="IPR050109">
    <property type="entry name" value="HTH-type_TetR-like_transc_reg"/>
</dbReference>
<keyword evidence="1" id="KW-0805">Transcription regulation</keyword>
<protein>
    <submittedName>
        <fullName evidence="6">DNA-binding transcriptional regulator, AcrR family</fullName>
    </submittedName>
</protein>
<dbReference type="InterPro" id="IPR009057">
    <property type="entry name" value="Homeodomain-like_sf"/>
</dbReference>
<evidence type="ECO:0000256" key="1">
    <source>
        <dbReference type="ARBA" id="ARBA00023015"/>
    </source>
</evidence>
<dbReference type="GO" id="GO:0000976">
    <property type="term" value="F:transcription cis-regulatory region binding"/>
    <property type="evidence" value="ECO:0007669"/>
    <property type="project" value="TreeGrafter"/>
</dbReference>